<gene>
    <name evidence="14" type="ORF">CGZ94_07155</name>
</gene>
<comment type="similarity">
    <text evidence="2">Belongs to the SUA5 family.</text>
</comment>
<keyword evidence="15" id="KW-1185">Reference proteome</keyword>
<evidence type="ECO:0000313" key="14">
    <source>
        <dbReference type="EMBL" id="OYO14383.1"/>
    </source>
</evidence>
<dbReference type="InterPro" id="IPR017945">
    <property type="entry name" value="DHBP_synth_RibB-like_a/b_dom"/>
</dbReference>
<evidence type="ECO:0000256" key="8">
    <source>
        <dbReference type="ARBA" id="ARBA00022741"/>
    </source>
</evidence>
<evidence type="ECO:0000256" key="1">
    <source>
        <dbReference type="ARBA" id="ARBA00004496"/>
    </source>
</evidence>
<feature type="compositionally biased region" description="Acidic residues" evidence="12">
    <location>
        <begin position="1"/>
        <end position="11"/>
    </location>
</feature>
<comment type="caution">
    <text evidence="14">The sequence shown here is derived from an EMBL/GenBank/DDBJ whole genome shotgun (WGS) entry which is preliminary data.</text>
</comment>
<dbReference type="Proteomes" id="UP000215896">
    <property type="component" value="Unassembled WGS sequence"/>
</dbReference>
<dbReference type="GO" id="GO:0006450">
    <property type="term" value="P:regulation of translational fidelity"/>
    <property type="evidence" value="ECO:0007669"/>
    <property type="project" value="TreeGrafter"/>
</dbReference>
<evidence type="ECO:0000256" key="5">
    <source>
        <dbReference type="ARBA" id="ARBA00022679"/>
    </source>
</evidence>
<reference evidence="14 15" key="1">
    <citation type="submission" date="2017-07" db="EMBL/GenBank/DDBJ databases">
        <title>Draft whole genome sequences of clinical Proprionibacteriaceae strains.</title>
        <authorList>
            <person name="Bernier A.-M."/>
            <person name="Bernard K."/>
            <person name="Domingo M.-C."/>
        </authorList>
    </citation>
    <scope>NUCLEOTIDE SEQUENCE [LARGE SCALE GENOMIC DNA]</scope>
    <source>
        <strain evidence="14 15">NML 030167</strain>
    </source>
</reference>
<evidence type="ECO:0000256" key="7">
    <source>
        <dbReference type="ARBA" id="ARBA00022695"/>
    </source>
</evidence>
<dbReference type="PANTHER" id="PTHR17490">
    <property type="entry name" value="SUA5"/>
    <property type="match status" value="1"/>
</dbReference>
<evidence type="ECO:0000313" key="15">
    <source>
        <dbReference type="Proteomes" id="UP000215896"/>
    </source>
</evidence>
<name>A0A255GJ72_9ACTN</name>
<evidence type="ECO:0000256" key="11">
    <source>
        <dbReference type="ARBA" id="ARBA00048366"/>
    </source>
</evidence>
<dbReference type="GO" id="GO:0005737">
    <property type="term" value="C:cytoplasm"/>
    <property type="evidence" value="ECO:0007669"/>
    <property type="project" value="UniProtKB-SubCell"/>
</dbReference>
<evidence type="ECO:0000256" key="9">
    <source>
        <dbReference type="ARBA" id="ARBA00022840"/>
    </source>
</evidence>
<evidence type="ECO:0000256" key="4">
    <source>
        <dbReference type="ARBA" id="ARBA00022490"/>
    </source>
</evidence>
<dbReference type="GO" id="GO:0005524">
    <property type="term" value="F:ATP binding"/>
    <property type="evidence" value="ECO:0007669"/>
    <property type="project" value="UniProtKB-KW"/>
</dbReference>
<dbReference type="InterPro" id="IPR006070">
    <property type="entry name" value="Sua5-like_dom"/>
</dbReference>
<feature type="compositionally biased region" description="Basic and acidic residues" evidence="12">
    <location>
        <begin position="22"/>
        <end position="35"/>
    </location>
</feature>
<protein>
    <recommendedName>
        <fullName evidence="10">L-threonylcarbamoyladenylate synthase</fullName>
        <ecNumber evidence="3">2.7.7.87</ecNumber>
    </recommendedName>
    <alternativeName>
        <fullName evidence="10">L-threonylcarbamoyladenylate synthase</fullName>
    </alternativeName>
</protein>
<feature type="region of interest" description="Disordered" evidence="12">
    <location>
        <begin position="232"/>
        <end position="263"/>
    </location>
</feature>
<keyword evidence="7" id="KW-0548">Nucleotidyltransferase</keyword>
<dbReference type="EMBL" id="NMVO01000012">
    <property type="protein sequence ID" value="OYO14383.1"/>
    <property type="molecule type" value="Genomic_DNA"/>
</dbReference>
<evidence type="ECO:0000259" key="13">
    <source>
        <dbReference type="PROSITE" id="PS51163"/>
    </source>
</evidence>
<dbReference type="PANTHER" id="PTHR17490:SF16">
    <property type="entry name" value="THREONYLCARBAMOYL-AMP SYNTHASE"/>
    <property type="match status" value="1"/>
</dbReference>
<dbReference type="AlphaFoldDB" id="A0A255GJ72"/>
<dbReference type="GO" id="GO:0000049">
    <property type="term" value="F:tRNA binding"/>
    <property type="evidence" value="ECO:0007669"/>
    <property type="project" value="TreeGrafter"/>
</dbReference>
<dbReference type="GO" id="GO:0008033">
    <property type="term" value="P:tRNA processing"/>
    <property type="evidence" value="ECO:0007669"/>
    <property type="project" value="UniProtKB-KW"/>
</dbReference>
<keyword evidence="8" id="KW-0547">Nucleotide-binding</keyword>
<evidence type="ECO:0000256" key="10">
    <source>
        <dbReference type="ARBA" id="ARBA00029774"/>
    </source>
</evidence>
<feature type="region of interest" description="Disordered" evidence="12">
    <location>
        <begin position="1"/>
        <end position="37"/>
    </location>
</feature>
<keyword evidence="9" id="KW-0067">ATP-binding</keyword>
<proteinExistence type="inferred from homology"/>
<dbReference type="PROSITE" id="PS51163">
    <property type="entry name" value="YRDC"/>
    <property type="match status" value="1"/>
</dbReference>
<dbReference type="GO" id="GO:0061710">
    <property type="term" value="F:L-threonylcarbamoyladenylate synthase"/>
    <property type="evidence" value="ECO:0007669"/>
    <property type="project" value="UniProtKB-EC"/>
</dbReference>
<dbReference type="NCBIfam" id="TIGR00057">
    <property type="entry name" value="L-threonylcarbamoyladenylate synthase"/>
    <property type="match status" value="1"/>
</dbReference>
<accession>A0A255GJ72</accession>
<evidence type="ECO:0000256" key="2">
    <source>
        <dbReference type="ARBA" id="ARBA00007663"/>
    </source>
</evidence>
<dbReference type="OrthoDB" id="9814580at2"/>
<keyword evidence="6" id="KW-0819">tRNA processing</keyword>
<sequence>MDAVTEEEPENEPIGSAEPDDAPSHQRFDCREPDQRAAGIDAARRAVEAGECVVLPTDTVYGIGANSFSASAVQRLLDAKGRGRDMPPPVLIAEPSVMMALGRDIPEPAKRLAEQHWPGPLTIILQAQPSLQMDLGETRGTIAVRVPDHELARELLRATGPLAVSSANRTGRPAATDAEVAADQLGDRVAVYLDDGPTRGAEPSTIVDFTRSDYGAVVRHGALSIDELRRTVPYLDDRVPAPASAEPDPDPEPATENESNGAG</sequence>
<evidence type="ECO:0000256" key="12">
    <source>
        <dbReference type="SAM" id="MobiDB-lite"/>
    </source>
</evidence>
<dbReference type="EC" id="2.7.7.87" evidence="3"/>
<keyword evidence="5" id="KW-0808">Transferase</keyword>
<dbReference type="GO" id="GO:0003725">
    <property type="term" value="F:double-stranded RNA binding"/>
    <property type="evidence" value="ECO:0007669"/>
    <property type="project" value="InterPro"/>
</dbReference>
<dbReference type="Pfam" id="PF01300">
    <property type="entry name" value="Sua5_yciO_yrdC"/>
    <property type="match status" value="1"/>
</dbReference>
<comment type="catalytic activity">
    <reaction evidence="11">
        <text>L-threonine + hydrogencarbonate + ATP = L-threonylcarbamoyladenylate + diphosphate + H2O</text>
        <dbReference type="Rhea" id="RHEA:36407"/>
        <dbReference type="ChEBI" id="CHEBI:15377"/>
        <dbReference type="ChEBI" id="CHEBI:17544"/>
        <dbReference type="ChEBI" id="CHEBI:30616"/>
        <dbReference type="ChEBI" id="CHEBI:33019"/>
        <dbReference type="ChEBI" id="CHEBI:57926"/>
        <dbReference type="ChEBI" id="CHEBI:73682"/>
        <dbReference type="EC" id="2.7.7.87"/>
    </reaction>
</comment>
<dbReference type="InterPro" id="IPR050156">
    <property type="entry name" value="TC-AMP_synthase_SUA5"/>
</dbReference>
<feature type="domain" description="YrdC-like" evidence="13">
    <location>
        <begin position="37"/>
        <end position="223"/>
    </location>
</feature>
<evidence type="ECO:0000256" key="6">
    <source>
        <dbReference type="ARBA" id="ARBA00022694"/>
    </source>
</evidence>
<dbReference type="SUPFAM" id="SSF55821">
    <property type="entry name" value="YrdC/RibB"/>
    <property type="match status" value="1"/>
</dbReference>
<evidence type="ECO:0000256" key="3">
    <source>
        <dbReference type="ARBA" id="ARBA00012584"/>
    </source>
</evidence>
<organism evidence="14 15">
    <name type="scientific">Enemella evansiae</name>
    <dbReference type="NCBI Taxonomy" id="2016499"/>
    <lineage>
        <taxon>Bacteria</taxon>
        <taxon>Bacillati</taxon>
        <taxon>Actinomycetota</taxon>
        <taxon>Actinomycetes</taxon>
        <taxon>Propionibacteriales</taxon>
        <taxon>Propionibacteriaceae</taxon>
        <taxon>Enemella</taxon>
    </lineage>
</organism>
<keyword evidence="4" id="KW-0963">Cytoplasm</keyword>
<comment type="subcellular location">
    <subcellularLocation>
        <location evidence="1">Cytoplasm</location>
    </subcellularLocation>
</comment>
<dbReference type="Gene3D" id="3.90.870.10">
    <property type="entry name" value="DHBP synthase"/>
    <property type="match status" value="1"/>
</dbReference>